<keyword evidence="8" id="KW-0119">Carbohydrate metabolism</keyword>
<dbReference type="InterPro" id="IPR036291">
    <property type="entry name" value="NAD(P)-bd_dom_sf"/>
</dbReference>
<comment type="catalytic activity">
    <reaction evidence="1">
        <text>UDP-alpha-D-glucose = UDP-alpha-D-galactose</text>
        <dbReference type="Rhea" id="RHEA:22168"/>
        <dbReference type="ChEBI" id="CHEBI:58885"/>
        <dbReference type="ChEBI" id="CHEBI:66914"/>
        <dbReference type="EC" id="5.1.3.2"/>
    </reaction>
</comment>
<dbReference type="Proteomes" id="UP001212821">
    <property type="component" value="Chromosome"/>
</dbReference>
<comment type="pathway">
    <text evidence="3">Carbohydrate metabolism; galactose metabolism.</text>
</comment>
<dbReference type="NCBIfam" id="TIGR01179">
    <property type="entry name" value="galE"/>
    <property type="match status" value="1"/>
</dbReference>
<dbReference type="Gene3D" id="3.90.25.10">
    <property type="entry name" value="UDP-galactose 4-epimerase, domain 1"/>
    <property type="match status" value="1"/>
</dbReference>
<evidence type="ECO:0000256" key="9">
    <source>
        <dbReference type="ARBA" id="ARBA00023235"/>
    </source>
</evidence>
<dbReference type="PANTHER" id="PTHR43725">
    <property type="entry name" value="UDP-GLUCOSE 4-EPIMERASE"/>
    <property type="match status" value="1"/>
</dbReference>
<comment type="similarity">
    <text evidence="4">Belongs to the NAD(P)-dependent epimerase/dehydratase family.</text>
</comment>
<dbReference type="Gene3D" id="3.40.50.720">
    <property type="entry name" value="NAD(P)-binding Rossmann-like Domain"/>
    <property type="match status" value="1"/>
</dbReference>
<dbReference type="PANTHER" id="PTHR43725:SF47">
    <property type="entry name" value="UDP-GLUCOSE 4-EPIMERASE"/>
    <property type="match status" value="1"/>
</dbReference>
<sequence>MRKVLITGGAGFIGSTVASVLLDRGITPVVLDDLSKGRAEFVRNRVFYQGDIADAALLERIFTEHPDIDATVHCAARIIVPESVAKPLFYYRENVAKTVELLDALQRHGCTRVVFSSSASIYAPTPDAKVDESSAVEANSPYARTKLMMEQVLQDWTRGEGAEQQRVIALRYFNPIGADSQLRTGLQNLNPSHALGKLIEAHTYGTPFTVTGVDWPTRDGSGIRDYIHVQDLAEAHVAALLRFDEVIAPDAADRYRAINVGTGEGTTVRELVAAFEQAVGTELDVREAGPRPGDVIGCYASVDAARDLLGWAPQRTLAEGVADALAWRTKWAAELGVS</sequence>
<feature type="domain" description="NAD-dependent epimerase/dehydratase" evidence="12">
    <location>
        <begin position="4"/>
        <end position="250"/>
    </location>
</feature>
<evidence type="ECO:0000256" key="8">
    <source>
        <dbReference type="ARBA" id="ARBA00023144"/>
    </source>
</evidence>
<gene>
    <name evidence="13" type="primary">galE</name>
    <name evidence="13" type="ORF">O1G21_36650</name>
</gene>
<dbReference type="Pfam" id="PF01370">
    <property type="entry name" value="Epimerase"/>
    <property type="match status" value="1"/>
</dbReference>
<dbReference type="PRINTS" id="PR01713">
    <property type="entry name" value="NUCEPIMERASE"/>
</dbReference>
<evidence type="ECO:0000313" key="14">
    <source>
        <dbReference type="Proteomes" id="UP001212821"/>
    </source>
</evidence>
<dbReference type="RefSeq" id="WP_270149884.1">
    <property type="nucleotide sequence ID" value="NZ_CP115450.1"/>
</dbReference>
<reference evidence="14" key="1">
    <citation type="submission" date="2022-12" db="EMBL/GenBank/DDBJ databases">
        <authorList>
            <person name="Mo P."/>
        </authorList>
    </citation>
    <scope>NUCLEOTIDE SEQUENCE [LARGE SCALE GENOMIC DNA]</scope>
    <source>
        <strain evidence="14">HUAS 3-15</strain>
    </source>
</reference>
<dbReference type="SUPFAM" id="SSF51735">
    <property type="entry name" value="NAD(P)-binding Rossmann-fold domains"/>
    <property type="match status" value="1"/>
</dbReference>
<evidence type="ECO:0000313" key="13">
    <source>
        <dbReference type="EMBL" id="WBP90854.1"/>
    </source>
</evidence>
<evidence type="ECO:0000259" key="12">
    <source>
        <dbReference type="Pfam" id="PF01370"/>
    </source>
</evidence>
<name>A0ABY7QDL4_9ACTN</name>
<accession>A0ABY7QDL4</accession>
<dbReference type="InterPro" id="IPR005886">
    <property type="entry name" value="UDP_G4E"/>
</dbReference>
<organism evidence="13 14">
    <name type="scientific">Kitasatospora cathayae</name>
    <dbReference type="NCBI Taxonomy" id="3004092"/>
    <lineage>
        <taxon>Bacteria</taxon>
        <taxon>Bacillati</taxon>
        <taxon>Actinomycetota</taxon>
        <taxon>Actinomycetes</taxon>
        <taxon>Kitasatosporales</taxon>
        <taxon>Streptomycetaceae</taxon>
        <taxon>Kitasatospora</taxon>
    </lineage>
</organism>
<dbReference type="EC" id="5.1.3.2" evidence="5"/>
<dbReference type="GO" id="GO:0003978">
    <property type="term" value="F:UDP-glucose 4-epimerase activity"/>
    <property type="evidence" value="ECO:0007669"/>
    <property type="project" value="UniProtKB-EC"/>
</dbReference>
<evidence type="ECO:0000256" key="7">
    <source>
        <dbReference type="ARBA" id="ARBA00023027"/>
    </source>
</evidence>
<dbReference type="InterPro" id="IPR001509">
    <property type="entry name" value="Epimerase_deHydtase"/>
</dbReference>
<evidence type="ECO:0000256" key="11">
    <source>
        <dbReference type="ARBA" id="ARBA00033067"/>
    </source>
</evidence>
<dbReference type="EMBL" id="CP115450">
    <property type="protein sequence ID" value="WBP90854.1"/>
    <property type="molecule type" value="Genomic_DNA"/>
</dbReference>
<evidence type="ECO:0000256" key="1">
    <source>
        <dbReference type="ARBA" id="ARBA00000083"/>
    </source>
</evidence>
<comment type="cofactor">
    <cofactor evidence="2">
        <name>NAD(+)</name>
        <dbReference type="ChEBI" id="CHEBI:57540"/>
    </cofactor>
</comment>
<keyword evidence="9 13" id="KW-0413">Isomerase</keyword>
<evidence type="ECO:0000256" key="2">
    <source>
        <dbReference type="ARBA" id="ARBA00001911"/>
    </source>
</evidence>
<keyword evidence="8" id="KW-0299">Galactose metabolism</keyword>
<proteinExistence type="inferred from homology"/>
<protein>
    <recommendedName>
        <fullName evidence="6">UDP-glucose 4-epimerase</fullName>
        <ecNumber evidence="5">5.1.3.2</ecNumber>
    </recommendedName>
    <alternativeName>
        <fullName evidence="11">Galactowaldenase</fullName>
    </alternativeName>
    <alternativeName>
        <fullName evidence="10">UDP-galactose 4-epimerase</fullName>
    </alternativeName>
</protein>
<evidence type="ECO:0000256" key="4">
    <source>
        <dbReference type="ARBA" id="ARBA00007637"/>
    </source>
</evidence>
<evidence type="ECO:0000256" key="6">
    <source>
        <dbReference type="ARBA" id="ARBA00018569"/>
    </source>
</evidence>
<evidence type="ECO:0000256" key="3">
    <source>
        <dbReference type="ARBA" id="ARBA00004947"/>
    </source>
</evidence>
<evidence type="ECO:0000256" key="5">
    <source>
        <dbReference type="ARBA" id="ARBA00013189"/>
    </source>
</evidence>
<evidence type="ECO:0000256" key="10">
    <source>
        <dbReference type="ARBA" id="ARBA00031367"/>
    </source>
</evidence>
<keyword evidence="14" id="KW-1185">Reference proteome</keyword>
<keyword evidence="7" id="KW-0520">NAD</keyword>